<protein>
    <submittedName>
        <fullName evidence="1">Uncharacterized protein</fullName>
    </submittedName>
</protein>
<gene>
    <name evidence="1" type="ORF">AAJ76_9900011246</name>
</gene>
<dbReference type="OrthoDB" id="2194163at2759"/>
<organism evidence="1 2">
    <name type="scientific">Vairimorpha ceranae</name>
    <dbReference type="NCBI Taxonomy" id="40302"/>
    <lineage>
        <taxon>Eukaryota</taxon>
        <taxon>Fungi</taxon>
        <taxon>Fungi incertae sedis</taxon>
        <taxon>Microsporidia</taxon>
        <taxon>Nosematidae</taxon>
        <taxon>Vairimorpha</taxon>
    </lineage>
</organism>
<evidence type="ECO:0000313" key="2">
    <source>
        <dbReference type="Proteomes" id="UP000034350"/>
    </source>
</evidence>
<accession>A0A0F9WBE4</accession>
<keyword evidence="2" id="KW-1185">Reference proteome</keyword>
<comment type="caution">
    <text evidence="1">The sequence shown here is derived from an EMBL/GenBank/DDBJ whole genome shotgun (WGS) entry which is preliminary data.</text>
</comment>
<evidence type="ECO:0000313" key="1">
    <source>
        <dbReference type="EMBL" id="KKO74215.1"/>
    </source>
</evidence>
<name>A0A0F9WBE4_9MICR</name>
<dbReference type="AlphaFoldDB" id="A0A0F9WBE4"/>
<dbReference type="RefSeq" id="XP_024329957.1">
    <property type="nucleotide sequence ID" value="XM_024476697.1"/>
</dbReference>
<dbReference type="Proteomes" id="UP000034350">
    <property type="component" value="Unassembled WGS sequence"/>
</dbReference>
<dbReference type="GeneID" id="36321654"/>
<proteinExistence type="predicted"/>
<dbReference type="VEuPathDB" id="MicrosporidiaDB:AAJ76_9900011246"/>
<sequence>MLAEAQRASALQQIETRINHEKLFKAKEKELVSIRDSFTWLMKGNDQARSGAIYCFKQDRNIFCGQKGQCSNCDSHRKTVEHLATKCD</sequence>
<dbReference type="EMBL" id="JPQZ01000099">
    <property type="protein sequence ID" value="KKO74215.1"/>
    <property type="molecule type" value="Genomic_DNA"/>
</dbReference>
<reference evidence="1 2" key="1">
    <citation type="journal article" date="2015" name="Environ. Microbiol.">
        <title>Genome analyses suggest the presence of polyploidy and recent human-driven expansions in eight global populations of the honeybee pathogen Nosema ceranae.</title>
        <authorList>
            <person name="Pelin A."/>
            <person name="Selman M."/>
            <person name="Aris-Brosou S."/>
            <person name="Farinelli L."/>
            <person name="Corradi N."/>
        </authorList>
    </citation>
    <scope>NUCLEOTIDE SEQUENCE [LARGE SCALE GENOMIC DNA]</scope>
    <source>
        <strain evidence="1 2">PA08 1199</strain>
    </source>
</reference>